<accession>A0ABM8P939</accession>
<proteinExistence type="predicted"/>
<name>A0ABM8P939_9BURK</name>
<reference evidence="2 3" key="1">
    <citation type="submission" date="2020-10" db="EMBL/GenBank/DDBJ databases">
        <authorList>
            <person name="Peeters C."/>
        </authorList>
    </citation>
    <scope>NUCLEOTIDE SEQUENCE [LARGE SCALE GENOMIC DNA]</scope>
    <source>
        <strain evidence="2 3">LMG 27952</strain>
    </source>
</reference>
<feature type="compositionally biased region" description="Basic and acidic residues" evidence="1">
    <location>
        <begin position="207"/>
        <end position="225"/>
    </location>
</feature>
<feature type="region of interest" description="Disordered" evidence="1">
    <location>
        <begin position="193"/>
        <end position="241"/>
    </location>
</feature>
<gene>
    <name evidence="2" type="ORF">LMG27952_06906</name>
</gene>
<evidence type="ECO:0000256" key="1">
    <source>
        <dbReference type="SAM" id="MobiDB-lite"/>
    </source>
</evidence>
<dbReference type="EMBL" id="CAJHCQ010000027">
    <property type="protein sequence ID" value="CAD6559590.1"/>
    <property type="molecule type" value="Genomic_DNA"/>
</dbReference>
<sequence length="241" mass="26177">MNLLLEEASGDADAHRVLCQTHDGGTQRTPAATALGNAGQAFSGVATDRLASTTQRILNAVSFPRFVTVLINSVFKAITESNQQQMQSFLDLLRNVASSTDDFADANLSTDHARQWLVDSFPGSFELAGDDPLSDDDGDRTSGDADTSCTVRLKDSAAKLPDGALRMVLGLGPNESVPSGDPEAVLLPFARRELAQERQHPGCGGEDDQHNRLRFDTEDPDHRGNEYGPRSEFSRRAEYRN</sequence>
<feature type="region of interest" description="Disordered" evidence="1">
    <location>
        <begin position="128"/>
        <end position="148"/>
    </location>
</feature>
<evidence type="ECO:0000313" key="2">
    <source>
        <dbReference type="EMBL" id="CAD6559590.1"/>
    </source>
</evidence>
<dbReference type="Proteomes" id="UP000656319">
    <property type="component" value="Unassembled WGS sequence"/>
</dbReference>
<feature type="compositionally biased region" description="Acidic residues" evidence="1">
    <location>
        <begin position="128"/>
        <end position="138"/>
    </location>
</feature>
<organism evidence="2 3">
    <name type="scientific">Paraburkholderia hiiakae</name>
    <dbReference type="NCBI Taxonomy" id="1081782"/>
    <lineage>
        <taxon>Bacteria</taxon>
        <taxon>Pseudomonadati</taxon>
        <taxon>Pseudomonadota</taxon>
        <taxon>Betaproteobacteria</taxon>
        <taxon>Burkholderiales</taxon>
        <taxon>Burkholderiaceae</taxon>
        <taxon>Paraburkholderia</taxon>
    </lineage>
</organism>
<feature type="compositionally biased region" description="Basic and acidic residues" evidence="1">
    <location>
        <begin position="232"/>
        <end position="241"/>
    </location>
</feature>
<comment type="caution">
    <text evidence="2">The sequence shown here is derived from an EMBL/GenBank/DDBJ whole genome shotgun (WGS) entry which is preliminary data.</text>
</comment>
<protein>
    <submittedName>
        <fullName evidence="2">Uncharacterized protein</fullName>
    </submittedName>
</protein>
<dbReference type="RefSeq" id="WP_201700345.1">
    <property type="nucleotide sequence ID" value="NZ_CAJHCQ010000027.1"/>
</dbReference>
<evidence type="ECO:0000313" key="3">
    <source>
        <dbReference type="Proteomes" id="UP000656319"/>
    </source>
</evidence>
<keyword evidence="3" id="KW-1185">Reference proteome</keyword>